<dbReference type="SUPFAM" id="SSF88946">
    <property type="entry name" value="Sigma2 domain of RNA polymerase sigma factors"/>
    <property type="match status" value="1"/>
</dbReference>
<dbReference type="RefSeq" id="WP_160628029.1">
    <property type="nucleotide sequence ID" value="NZ_CP047593.1"/>
</dbReference>
<dbReference type="InterPro" id="IPR014284">
    <property type="entry name" value="RNA_pol_sigma-70_dom"/>
</dbReference>
<dbReference type="GO" id="GO:0016987">
    <property type="term" value="F:sigma factor activity"/>
    <property type="evidence" value="ECO:0007669"/>
    <property type="project" value="UniProtKB-KW"/>
</dbReference>
<gene>
    <name evidence="8" type="ORF">GT409_06280</name>
</gene>
<dbReference type="Proteomes" id="UP000464954">
    <property type="component" value="Chromosome"/>
</dbReference>
<evidence type="ECO:0000256" key="3">
    <source>
        <dbReference type="ARBA" id="ARBA00023082"/>
    </source>
</evidence>
<evidence type="ECO:0000259" key="6">
    <source>
        <dbReference type="Pfam" id="PF04542"/>
    </source>
</evidence>
<keyword evidence="9" id="KW-1185">Reference proteome</keyword>
<dbReference type="InterPro" id="IPR013324">
    <property type="entry name" value="RNA_pol_sigma_r3/r4-like"/>
</dbReference>
<dbReference type="NCBIfam" id="TIGR02937">
    <property type="entry name" value="sigma70-ECF"/>
    <property type="match status" value="1"/>
</dbReference>
<dbReference type="Gene3D" id="1.10.10.10">
    <property type="entry name" value="Winged helix-like DNA-binding domain superfamily/Winged helix DNA-binding domain"/>
    <property type="match status" value="1"/>
</dbReference>
<dbReference type="InterPro" id="IPR036388">
    <property type="entry name" value="WH-like_DNA-bd_sf"/>
</dbReference>
<feature type="domain" description="RNA polymerase sigma-70 region 2" evidence="6">
    <location>
        <begin position="45"/>
        <end position="96"/>
    </location>
</feature>
<dbReference type="SUPFAM" id="SSF88659">
    <property type="entry name" value="Sigma3 and sigma4 domains of RNA polymerase sigma factors"/>
    <property type="match status" value="1"/>
</dbReference>
<evidence type="ECO:0000259" key="7">
    <source>
        <dbReference type="Pfam" id="PF08281"/>
    </source>
</evidence>
<dbReference type="GO" id="GO:0003677">
    <property type="term" value="F:DNA binding"/>
    <property type="evidence" value="ECO:0007669"/>
    <property type="project" value="UniProtKB-KW"/>
</dbReference>
<sequence>MVKNRLYSDQKILNAVRRKDKTAWDVFFNQFDPLIRSILEWPRWKFSAQERQDVSQNIHLQLQKAVPKFKGKSSLRWFITRIAHQQCVNEVRRQVRENCFVVPSLQRTQTGDWNEKDFICPRTLDPYRELIRSERRSAVLDALKRLQETCRTSITLYYIENFTYQAIAEKLGISVNTVGSRLNKCLNKLHEDLCRHPLFKRSSP</sequence>
<dbReference type="AlphaFoldDB" id="A0A6P1M5E1"/>
<dbReference type="InterPro" id="IPR013325">
    <property type="entry name" value="RNA_pol_sigma_r2"/>
</dbReference>
<keyword evidence="2" id="KW-0805">Transcription regulation</keyword>
<dbReference type="Pfam" id="PF04542">
    <property type="entry name" value="Sigma70_r2"/>
    <property type="match status" value="1"/>
</dbReference>
<dbReference type="PANTHER" id="PTHR43133:SF8">
    <property type="entry name" value="RNA POLYMERASE SIGMA FACTOR HI_1459-RELATED"/>
    <property type="match status" value="1"/>
</dbReference>
<proteinExistence type="inferred from homology"/>
<keyword evidence="5" id="KW-0804">Transcription</keyword>
<dbReference type="CDD" id="cd06171">
    <property type="entry name" value="Sigma70_r4"/>
    <property type="match status" value="1"/>
</dbReference>
<reference evidence="8 9" key="1">
    <citation type="submission" date="2020-01" db="EMBL/GenBank/DDBJ databases">
        <title>Ponticoccus aerotolerans gen. nov., sp. nov., an anaerobic bacterium and proposal of Ponticoccusceae fam. nov., Ponticoccusles ord. nov. and Ponticoccuse classis nov. in the phylum Kiritimatiellaeota.</title>
        <authorList>
            <person name="Zhou L.Y."/>
            <person name="Du Z.J."/>
        </authorList>
    </citation>
    <scope>NUCLEOTIDE SEQUENCE [LARGE SCALE GENOMIC DNA]</scope>
    <source>
        <strain evidence="8 9">S-5007</strain>
    </source>
</reference>
<accession>A0A6P1M5E1</accession>
<keyword evidence="4" id="KW-0238">DNA-binding</keyword>
<dbReference type="GO" id="GO:0006352">
    <property type="term" value="P:DNA-templated transcription initiation"/>
    <property type="evidence" value="ECO:0007669"/>
    <property type="project" value="InterPro"/>
</dbReference>
<dbReference type="InterPro" id="IPR039425">
    <property type="entry name" value="RNA_pol_sigma-70-like"/>
</dbReference>
<evidence type="ECO:0000256" key="4">
    <source>
        <dbReference type="ARBA" id="ARBA00023125"/>
    </source>
</evidence>
<dbReference type="KEGG" id="taer:GT409_06280"/>
<protein>
    <submittedName>
        <fullName evidence="8">Sigma-70 family RNA polymerase sigma factor</fullName>
    </submittedName>
</protein>
<dbReference type="Gene3D" id="1.10.1740.10">
    <property type="match status" value="1"/>
</dbReference>
<name>A0A6P1M5E1_9BACT</name>
<dbReference type="InterPro" id="IPR013249">
    <property type="entry name" value="RNA_pol_sigma70_r4_t2"/>
</dbReference>
<evidence type="ECO:0000313" key="8">
    <source>
        <dbReference type="EMBL" id="QHI69067.1"/>
    </source>
</evidence>
<keyword evidence="3" id="KW-0731">Sigma factor</keyword>
<dbReference type="Pfam" id="PF08281">
    <property type="entry name" value="Sigma70_r4_2"/>
    <property type="match status" value="1"/>
</dbReference>
<evidence type="ECO:0000256" key="2">
    <source>
        <dbReference type="ARBA" id="ARBA00023015"/>
    </source>
</evidence>
<evidence type="ECO:0000313" key="9">
    <source>
        <dbReference type="Proteomes" id="UP000464954"/>
    </source>
</evidence>
<evidence type="ECO:0000256" key="5">
    <source>
        <dbReference type="ARBA" id="ARBA00023163"/>
    </source>
</evidence>
<feature type="domain" description="RNA polymerase sigma factor 70 region 4 type 2" evidence="7">
    <location>
        <begin position="138"/>
        <end position="184"/>
    </location>
</feature>
<dbReference type="EMBL" id="CP047593">
    <property type="protein sequence ID" value="QHI69067.1"/>
    <property type="molecule type" value="Genomic_DNA"/>
</dbReference>
<dbReference type="PANTHER" id="PTHR43133">
    <property type="entry name" value="RNA POLYMERASE ECF-TYPE SIGMA FACTO"/>
    <property type="match status" value="1"/>
</dbReference>
<dbReference type="InterPro" id="IPR007627">
    <property type="entry name" value="RNA_pol_sigma70_r2"/>
</dbReference>
<comment type="similarity">
    <text evidence="1">Belongs to the sigma-70 factor family. ECF subfamily.</text>
</comment>
<organism evidence="8 9">
    <name type="scientific">Tichowtungia aerotolerans</name>
    <dbReference type="NCBI Taxonomy" id="2697043"/>
    <lineage>
        <taxon>Bacteria</taxon>
        <taxon>Pseudomonadati</taxon>
        <taxon>Kiritimatiellota</taxon>
        <taxon>Tichowtungiia</taxon>
        <taxon>Tichowtungiales</taxon>
        <taxon>Tichowtungiaceae</taxon>
        <taxon>Tichowtungia</taxon>
    </lineage>
</organism>
<evidence type="ECO:0000256" key="1">
    <source>
        <dbReference type="ARBA" id="ARBA00010641"/>
    </source>
</evidence>